<dbReference type="RefSeq" id="WP_181556750.1">
    <property type="nucleotide sequence ID" value="NZ_JACDUT010000009.1"/>
</dbReference>
<keyword evidence="1" id="KW-0812">Transmembrane</keyword>
<keyword evidence="1" id="KW-0472">Membrane</keyword>
<reference evidence="2 3" key="1">
    <citation type="submission" date="2020-07" db="EMBL/GenBank/DDBJ databases">
        <title>Genomic Encyclopedia of Type Strains, Phase IV (KMG-IV): sequencing the most valuable type-strain genomes for metagenomic binning, comparative biology and taxonomic classification.</title>
        <authorList>
            <person name="Goeker M."/>
        </authorList>
    </citation>
    <scope>NUCLEOTIDE SEQUENCE [LARGE SCALE GENOMIC DNA]</scope>
    <source>
        <strain evidence="2 3">DSM 15730</strain>
    </source>
</reference>
<organism evidence="2 3">
    <name type="scientific">Thermaerobacillus caldiproteolyticus</name>
    <dbReference type="NCBI Taxonomy" id="247480"/>
    <lineage>
        <taxon>Bacteria</taxon>
        <taxon>Bacillati</taxon>
        <taxon>Bacillota</taxon>
        <taxon>Bacilli</taxon>
        <taxon>Bacillales</taxon>
        <taxon>Anoxybacillaceae</taxon>
        <taxon>Thermaerobacillus</taxon>
    </lineage>
</organism>
<keyword evidence="3" id="KW-1185">Reference proteome</keyword>
<dbReference type="EMBL" id="JACDUT010000009">
    <property type="protein sequence ID" value="MBA2875995.1"/>
    <property type="molecule type" value="Genomic_DNA"/>
</dbReference>
<dbReference type="Proteomes" id="UP000523087">
    <property type="component" value="Unassembled WGS sequence"/>
</dbReference>
<comment type="caution">
    <text evidence="2">The sequence shown here is derived from an EMBL/GenBank/DDBJ whole genome shotgun (WGS) entry which is preliminary data.</text>
</comment>
<evidence type="ECO:0000256" key="1">
    <source>
        <dbReference type="SAM" id="Phobius"/>
    </source>
</evidence>
<sequence length="81" mass="9390">MRNKIGQLRGVELLTEKDYEKMRQNCDPKYIAKKYRISSLIHLVLFVVGQAIFWSMGTDSIAEMKHYLTCSLRSLPPLSEV</sequence>
<evidence type="ECO:0000313" key="3">
    <source>
        <dbReference type="Proteomes" id="UP000523087"/>
    </source>
</evidence>
<gene>
    <name evidence="2" type="ORF">HNR31_002790</name>
</gene>
<proteinExistence type="predicted"/>
<accession>A0A7W0BZU9</accession>
<protein>
    <submittedName>
        <fullName evidence="2">Uncharacterized protein</fullName>
    </submittedName>
</protein>
<keyword evidence="1" id="KW-1133">Transmembrane helix</keyword>
<feature type="transmembrane region" description="Helical" evidence="1">
    <location>
        <begin position="39"/>
        <end position="57"/>
    </location>
</feature>
<evidence type="ECO:0000313" key="2">
    <source>
        <dbReference type="EMBL" id="MBA2875995.1"/>
    </source>
</evidence>
<name>A0A7W0BZU9_9BACL</name>
<dbReference type="AlphaFoldDB" id="A0A7W0BZU9"/>